<dbReference type="AlphaFoldDB" id="D2GVM9"/>
<feature type="region of interest" description="Disordered" evidence="1">
    <location>
        <begin position="1"/>
        <end position="41"/>
    </location>
</feature>
<proteinExistence type="predicted"/>
<dbReference type="EMBL" id="GL192351">
    <property type="protein sequence ID" value="EFB26673.1"/>
    <property type="molecule type" value="Genomic_DNA"/>
</dbReference>
<dbReference type="PANTHER" id="PTHR16230">
    <property type="entry name" value="CAPPUCCINO"/>
    <property type="match status" value="1"/>
</dbReference>
<reference evidence="2" key="1">
    <citation type="journal article" date="2010" name="Nature">
        <title>The sequence and de novo assembly of the giant panda genome.</title>
        <authorList>
            <person name="Li R."/>
            <person name="Fan W."/>
            <person name="Tian G."/>
            <person name="Zhu H."/>
            <person name="He L."/>
            <person name="Cai J."/>
            <person name="Huang Q."/>
            <person name="Cai Q."/>
            <person name="Li B."/>
            <person name="Bai Y."/>
            <person name="Zhang Z."/>
            <person name="Zhang Y."/>
            <person name="Wang W."/>
            <person name="Li J."/>
            <person name="Wei F."/>
            <person name="Li H."/>
            <person name="Jian M."/>
            <person name="Li J."/>
            <person name="Zhang Z."/>
            <person name="Nielsen R."/>
            <person name="Li D."/>
            <person name="Gu W."/>
            <person name="Yang Z."/>
            <person name="Xuan Z."/>
            <person name="Ryder O.A."/>
            <person name="Leung F.C."/>
            <person name="Zhou Y."/>
            <person name="Cao J."/>
            <person name="Sun X."/>
            <person name="Fu Y."/>
            <person name="Fang X."/>
            <person name="Guo X."/>
            <person name="Wang B."/>
            <person name="Hou R."/>
            <person name="Shen F."/>
            <person name="Mu B."/>
            <person name="Ni P."/>
            <person name="Lin R."/>
            <person name="Qian W."/>
            <person name="Wang G."/>
            <person name="Yu C."/>
            <person name="Nie W."/>
            <person name="Wang J."/>
            <person name="Wu Z."/>
            <person name="Liang H."/>
            <person name="Min J."/>
            <person name="Wu Q."/>
            <person name="Cheng S."/>
            <person name="Ruan J."/>
            <person name="Wang M."/>
            <person name="Shi Z."/>
            <person name="Wen M."/>
            <person name="Liu B."/>
            <person name="Ren X."/>
            <person name="Zheng H."/>
            <person name="Dong D."/>
            <person name="Cook K."/>
            <person name="Shan G."/>
            <person name="Zhang H."/>
            <person name="Kosiol C."/>
            <person name="Xie X."/>
            <person name="Lu Z."/>
            <person name="Zheng H."/>
            <person name="Li Y."/>
            <person name="Steiner C.C."/>
            <person name="Lam T.T."/>
            <person name="Lin S."/>
            <person name="Zhang Q."/>
            <person name="Li G."/>
            <person name="Tian J."/>
            <person name="Gong T."/>
            <person name="Liu H."/>
            <person name="Zhang D."/>
            <person name="Fang L."/>
            <person name="Ye C."/>
            <person name="Zhang J."/>
            <person name="Hu W."/>
            <person name="Xu A."/>
            <person name="Ren Y."/>
            <person name="Zhang G."/>
            <person name="Bruford M.W."/>
            <person name="Li Q."/>
            <person name="Ma L."/>
            <person name="Guo Y."/>
            <person name="An N."/>
            <person name="Hu Y."/>
            <person name="Zheng Y."/>
            <person name="Shi Y."/>
            <person name="Li Z."/>
            <person name="Liu Q."/>
            <person name="Chen Y."/>
            <person name="Zhao J."/>
            <person name="Qu N."/>
            <person name="Zhao S."/>
            <person name="Tian F."/>
            <person name="Wang X."/>
            <person name="Wang H."/>
            <person name="Xu L."/>
            <person name="Liu X."/>
            <person name="Vinar T."/>
            <person name="Wang Y."/>
            <person name="Lam T.W."/>
            <person name="Yiu S.M."/>
            <person name="Liu S."/>
            <person name="Zhang H."/>
            <person name="Li D."/>
            <person name="Huang Y."/>
            <person name="Wang X."/>
            <person name="Yang G."/>
            <person name="Jiang Z."/>
            <person name="Wang J."/>
            <person name="Qin N."/>
            <person name="Li L."/>
            <person name="Li J."/>
            <person name="Bolund L."/>
            <person name="Kristiansen K."/>
            <person name="Wong G.K."/>
            <person name="Olson M."/>
            <person name="Zhang X."/>
            <person name="Li S."/>
            <person name="Yang H."/>
            <person name="Wang J."/>
            <person name="Wang J."/>
        </authorList>
    </citation>
    <scope>NUCLEOTIDE SEQUENCE [LARGE SCALE GENOMIC DNA]</scope>
</reference>
<name>D2GVM9_AILME</name>
<gene>
    <name evidence="2" type="ORF">PANDA_000792</name>
</gene>
<protein>
    <submittedName>
        <fullName evidence="2">Uncharacterized protein</fullName>
    </submittedName>
</protein>
<dbReference type="PANTHER" id="PTHR16230:SF5">
    <property type="entry name" value="BREAST CARCINOMA-AMPLIFIED SEQUENCE 4"/>
    <property type="match status" value="1"/>
</dbReference>
<dbReference type="InterPro" id="IPR024857">
    <property type="entry name" value="Cappuccino"/>
</dbReference>
<dbReference type="InParanoid" id="D2GVM9"/>
<accession>D2GVM9</accession>
<evidence type="ECO:0000256" key="1">
    <source>
        <dbReference type="SAM" id="MobiDB-lite"/>
    </source>
</evidence>
<sequence>MLDIDVGPCPGDPGVQNLTSSGSTAAKGESGQGETRAYGHGEDCGFDPGVLAVSRGVLAISGGSRDQVPGLTAVGPEYVEGAGVAAGGPQTQPSRGRGLSWARSLSQNLRGTSVLWGGVSPEPQLTVSGLADPQHLLRSFKTERFRKIGNDLSACQHGLVESAASAQWTAQGCRAKEVEETIEGMLLRLEEFCSLTDMSYGAGSMRRGCARYVLWTDRSEKDRRYQVWAGRATETLLTCWCECGTIRTDTSQILEENIPLLQAKVTEMRGVYAKVDQLEEHMFLDVTPHSAPDQRYREEDGEDRRVGKDGDRRALLCLTSRCAPGEACAGGQLSGPMAPCLPSTPNLAFVKMVGHHVSFLEAHVLQAERDHGTFSQALRRWLGSTGLPSFRNDPVAPFCLNACPRHVLLTCLPPVARPGELSLPGKLVWCLMQSDEGPHPSSGNRKEEKDSRTLRRTVLILSISRYEKPAVPGNERSDPGQTVRLFSDAHGAAWQRAGVCLALRPRGVVGPVADGGAHASPRGGQAVQRLTRILTGMGWRPSRTRFSYFGERAGHRESSMNLLMSRNQQQVFLIGNKHCGESLWPQWLVSSVLPALDFRLMARTPQRLLEAGKSKEASSVLCADAAGPFSLRWQRDEQPAVP</sequence>
<organism evidence="2">
    <name type="scientific">Ailuropoda melanoleuca</name>
    <name type="common">Giant panda</name>
    <dbReference type="NCBI Taxonomy" id="9646"/>
    <lineage>
        <taxon>Eukaryota</taxon>
        <taxon>Metazoa</taxon>
        <taxon>Chordata</taxon>
        <taxon>Craniata</taxon>
        <taxon>Vertebrata</taxon>
        <taxon>Euteleostomi</taxon>
        <taxon>Mammalia</taxon>
        <taxon>Eutheria</taxon>
        <taxon>Laurasiatheria</taxon>
        <taxon>Carnivora</taxon>
        <taxon>Caniformia</taxon>
        <taxon>Ursidae</taxon>
        <taxon>Ailuropoda</taxon>
    </lineage>
</organism>
<dbReference type="GO" id="GO:0031083">
    <property type="term" value="C:BLOC-1 complex"/>
    <property type="evidence" value="ECO:0007669"/>
    <property type="project" value="TreeGrafter"/>
</dbReference>
<evidence type="ECO:0000313" key="2">
    <source>
        <dbReference type="EMBL" id="EFB26673.1"/>
    </source>
</evidence>